<dbReference type="Proteomes" id="UP001163823">
    <property type="component" value="Unassembled WGS sequence"/>
</dbReference>
<dbReference type="AlphaFoldDB" id="A0AAD7P3M9"/>
<evidence type="ECO:0000313" key="1">
    <source>
        <dbReference type="EMBL" id="KAJ7941173.1"/>
    </source>
</evidence>
<name>A0AAD7P3M9_QUISA</name>
<comment type="caution">
    <text evidence="1">The sequence shown here is derived from an EMBL/GenBank/DDBJ whole genome shotgun (WGS) entry which is preliminary data.</text>
</comment>
<protein>
    <submittedName>
        <fullName evidence="1">Regulator of rDNA transcription protein 15</fullName>
    </submittedName>
</protein>
<accession>A0AAD7P3M9</accession>
<sequence>MQRACCQGAASAHDMLLACCQHGASRPWTCCHGAVIVLPVPNDMLPRVLPACCHGAASAHDMLPCAHDRCQGAVSAHDMRQWVLSRCCQGAASADDMRQGAVKLLPVPMTRCQGAVSAHEVLSRCCQGAVKVLLVPMTCCQGAVKLLLVPDMLPACCWCPRHAAMVLTVPMTLPMTCCQGAASAHDMQPACCHDAASAHDMQPACCHGACHCPLTCCQGAARVLPVPHDMLPACCHGAASSRDIQPACCQGAASAHDMLPLPLSCCQGAVRVLPLPMTCCPRVLPLPLTCCQGAVEVLSRCCRGAASAHDMLSRCCQGAASAHDMLPACCWCPRHAARGRGSPGTAAGALDGPRAILNHRVSWRLPPWTLIWASREPGLAGGQCPPLDALDDPPVRWGGAEGVGATMRDTQADVPSARWPRAQLAFKDSMVHGILQFTPSIAFRYVLHRCESRDIRCRESF</sequence>
<reference evidence="1" key="1">
    <citation type="journal article" date="2023" name="Science">
        <title>Elucidation of the pathway for biosynthesis of saponin adjuvants from the soapbark tree.</title>
        <authorList>
            <person name="Reed J."/>
            <person name="Orme A."/>
            <person name="El-Demerdash A."/>
            <person name="Owen C."/>
            <person name="Martin L.B.B."/>
            <person name="Misra R.C."/>
            <person name="Kikuchi S."/>
            <person name="Rejzek M."/>
            <person name="Martin A.C."/>
            <person name="Harkess A."/>
            <person name="Leebens-Mack J."/>
            <person name="Louveau T."/>
            <person name="Stephenson M.J."/>
            <person name="Osbourn A."/>
        </authorList>
    </citation>
    <scope>NUCLEOTIDE SEQUENCE</scope>
    <source>
        <strain evidence="1">S10</strain>
    </source>
</reference>
<organism evidence="1 2">
    <name type="scientific">Quillaja saponaria</name>
    <name type="common">Soap bark tree</name>
    <dbReference type="NCBI Taxonomy" id="32244"/>
    <lineage>
        <taxon>Eukaryota</taxon>
        <taxon>Viridiplantae</taxon>
        <taxon>Streptophyta</taxon>
        <taxon>Embryophyta</taxon>
        <taxon>Tracheophyta</taxon>
        <taxon>Spermatophyta</taxon>
        <taxon>Magnoliopsida</taxon>
        <taxon>eudicotyledons</taxon>
        <taxon>Gunneridae</taxon>
        <taxon>Pentapetalae</taxon>
        <taxon>rosids</taxon>
        <taxon>fabids</taxon>
        <taxon>Fabales</taxon>
        <taxon>Quillajaceae</taxon>
        <taxon>Quillaja</taxon>
    </lineage>
</organism>
<dbReference type="KEGG" id="qsa:O6P43_035777"/>
<gene>
    <name evidence="1" type="ORF">O6P43_035777</name>
</gene>
<evidence type="ECO:0000313" key="2">
    <source>
        <dbReference type="Proteomes" id="UP001163823"/>
    </source>
</evidence>
<proteinExistence type="predicted"/>
<keyword evidence="2" id="KW-1185">Reference proteome</keyword>
<dbReference type="EMBL" id="JARAOO010000390">
    <property type="protein sequence ID" value="KAJ7941173.1"/>
    <property type="molecule type" value="Genomic_DNA"/>
</dbReference>